<keyword evidence="3" id="KW-1185">Reference proteome</keyword>
<dbReference type="STRING" id="1313304.CALK_0247"/>
<dbReference type="EMBL" id="ASJR01000002">
    <property type="protein sequence ID" value="ERP39082.1"/>
    <property type="molecule type" value="Genomic_DNA"/>
</dbReference>
<evidence type="ECO:0008006" key="4">
    <source>
        <dbReference type="Google" id="ProtNLM"/>
    </source>
</evidence>
<dbReference type="Proteomes" id="UP000017148">
    <property type="component" value="Unassembled WGS sequence"/>
</dbReference>
<evidence type="ECO:0000256" key="1">
    <source>
        <dbReference type="SAM" id="Phobius"/>
    </source>
</evidence>
<dbReference type="AlphaFoldDB" id="U7DAM5"/>
<proteinExistence type="predicted"/>
<dbReference type="RefSeq" id="WP_022635795.1">
    <property type="nucleotide sequence ID" value="NZ_ASJR01000002.1"/>
</dbReference>
<sequence length="538" mass="59205">MEYYNSKGMSLAYAIIAVVVLGIIAATLLSISHSHRIQEIQYTNSLSARAAVHAGLNDARSFFESRDMEDSVVALLNRWVDGDADAVRDRWVLDRDVGDSLWIVSGNMEYRVEVVGFDPNTYSISIFSEGVGRGGARASALGVYTLHGLERRVENVTVPINALQIDNGNYEFNVQLTINGPTSVRRVMRMNNGPVRFNGPFRFDADHDGELETSSIGVTTRFDGSAYFAGPLHYDGGEYRFMDNVGFAQDFRYGSSGFTMEGGNIFFNGAVDKDGGGTDDLGGADLHYSESASVTTANGEVTPLENQFTNKGNVHTDYGDDIDTLPNHVGVHEKLGLVHFNYNLPLQHGDIWRPTGPITAEELNTEFAQRELWEDEFLVVHFDNISSGGMLIQSHGVEFDGKAIIIINGAAWQGIRLNTTSTANVAIYAEDYDGSSYAFHEPEYMRGFIYFNSVSDDNQQTFRARHPLSHYDGAIYAGKDAGTKFDGGWNAHQMVTFNPDVINELAAVGLFSDPDDYEENVIVVSPNGISSSLLSRSF</sequence>
<protein>
    <recommendedName>
        <fullName evidence="4">Type 4 fimbrial biogenesis protein PilX N-terminal domain-containing protein</fullName>
    </recommendedName>
</protein>
<organism evidence="2 3">
    <name type="scientific">Chitinivibrio alkaliphilus ACht1</name>
    <dbReference type="NCBI Taxonomy" id="1313304"/>
    <lineage>
        <taxon>Bacteria</taxon>
        <taxon>Pseudomonadati</taxon>
        <taxon>Fibrobacterota</taxon>
        <taxon>Chitinivibrionia</taxon>
        <taxon>Chitinivibrionales</taxon>
        <taxon>Chitinivibrionaceae</taxon>
        <taxon>Chitinivibrio</taxon>
    </lineage>
</organism>
<keyword evidence="1" id="KW-0812">Transmembrane</keyword>
<keyword evidence="1" id="KW-0472">Membrane</keyword>
<keyword evidence="1" id="KW-1133">Transmembrane helix</keyword>
<gene>
    <name evidence="2" type="ORF">CALK_0247</name>
</gene>
<feature type="transmembrane region" description="Helical" evidence="1">
    <location>
        <begin position="12"/>
        <end position="31"/>
    </location>
</feature>
<evidence type="ECO:0000313" key="2">
    <source>
        <dbReference type="EMBL" id="ERP39082.1"/>
    </source>
</evidence>
<comment type="caution">
    <text evidence="2">The sequence shown here is derived from an EMBL/GenBank/DDBJ whole genome shotgun (WGS) entry which is preliminary data.</text>
</comment>
<reference evidence="2 3" key="1">
    <citation type="journal article" date="2013" name="Environ. Microbiol.">
        <title>Genome analysis of Chitinivibrio alkaliphilus gen. nov., sp. nov., a novel extremely haloalkaliphilic anaerobic chitinolytic bacterium from the candidate phylum Termite Group 3.</title>
        <authorList>
            <person name="Sorokin D.Y."/>
            <person name="Gumerov V.M."/>
            <person name="Rakitin A.L."/>
            <person name="Beletsky A.V."/>
            <person name="Damste J.S."/>
            <person name="Muyzer G."/>
            <person name="Mardanov A.V."/>
            <person name="Ravin N.V."/>
        </authorList>
    </citation>
    <scope>NUCLEOTIDE SEQUENCE [LARGE SCALE GENOMIC DNA]</scope>
    <source>
        <strain evidence="2 3">ACht1</strain>
    </source>
</reference>
<accession>U7DAM5</accession>
<name>U7DAM5_9BACT</name>
<evidence type="ECO:0000313" key="3">
    <source>
        <dbReference type="Proteomes" id="UP000017148"/>
    </source>
</evidence>